<evidence type="ECO:0000313" key="3">
    <source>
        <dbReference type="Proteomes" id="UP000198889"/>
    </source>
</evidence>
<organism evidence="2 3">
    <name type="scientific">Ancylobacter rudongensis</name>
    <dbReference type="NCBI Taxonomy" id="177413"/>
    <lineage>
        <taxon>Bacteria</taxon>
        <taxon>Pseudomonadati</taxon>
        <taxon>Pseudomonadota</taxon>
        <taxon>Alphaproteobacteria</taxon>
        <taxon>Hyphomicrobiales</taxon>
        <taxon>Xanthobacteraceae</taxon>
        <taxon>Ancylobacter</taxon>
    </lineage>
</organism>
<keyword evidence="3" id="KW-1185">Reference proteome</keyword>
<feature type="domain" description="Xylose isomerase-like TIM barrel" evidence="1">
    <location>
        <begin position="31"/>
        <end position="284"/>
    </location>
</feature>
<dbReference type="STRING" id="177413.SAMN05660859_2331"/>
<name>A0A1G4SMF1_9HYPH</name>
<dbReference type="PANTHER" id="PTHR12110:SF53">
    <property type="entry name" value="BLR5974 PROTEIN"/>
    <property type="match status" value="1"/>
</dbReference>
<gene>
    <name evidence="2" type="ORF">SAMN05660859_2331</name>
</gene>
<dbReference type="Gene3D" id="3.20.20.150">
    <property type="entry name" value="Divalent-metal-dependent TIM barrel enzymes"/>
    <property type="match status" value="1"/>
</dbReference>
<dbReference type="Proteomes" id="UP000198889">
    <property type="component" value="Unassembled WGS sequence"/>
</dbReference>
<dbReference type="InterPro" id="IPR013022">
    <property type="entry name" value="Xyl_isomerase-like_TIM-brl"/>
</dbReference>
<sequence>MQFHIPVPAIRACGFSLREGSPEFDDVGAGLDEAEALGVDMVELPVYAWHLVVNGRVLDNRLNDLVRALQGRRLGYSVHGALAVNLMDVPDRLARHEKVLAAHIDIAAAIGAQHLVIHTGFVRDPDDDLEVAYSRQRDALARAGDHAAANGVTLCVENIFRFVHARETATPAKLAGELAAIDHPAVKATLDVSHAYIRCTDARLDPLAEMAALAPHVAHFHLHDSFGRPNERRPADLWFYDPAEAVAFGEGDLHLPIGWGGIDWDAVVQMVRPPAGAVAMLELNPRHWRELGDQITVLRALAGRFQPAFAPAP</sequence>
<accession>A0A1G4SMF1</accession>
<dbReference type="InterPro" id="IPR050312">
    <property type="entry name" value="IolE/XylAMocC-like"/>
</dbReference>
<dbReference type="EMBL" id="FMTP01000003">
    <property type="protein sequence ID" value="SCW70340.1"/>
    <property type="molecule type" value="Genomic_DNA"/>
</dbReference>
<dbReference type="GO" id="GO:0016853">
    <property type="term" value="F:isomerase activity"/>
    <property type="evidence" value="ECO:0007669"/>
    <property type="project" value="UniProtKB-KW"/>
</dbReference>
<protein>
    <submittedName>
        <fullName evidence="2">Sugar phosphate isomerase/epimerase</fullName>
    </submittedName>
</protein>
<dbReference type="AlphaFoldDB" id="A0A1G4SMF1"/>
<keyword evidence="2" id="KW-0413">Isomerase</keyword>
<dbReference type="InterPro" id="IPR036237">
    <property type="entry name" value="Xyl_isomerase-like_sf"/>
</dbReference>
<evidence type="ECO:0000259" key="1">
    <source>
        <dbReference type="Pfam" id="PF01261"/>
    </source>
</evidence>
<reference evidence="3" key="1">
    <citation type="submission" date="2016-10" db="EMBL/GenBank/DDBJ databases">
        <authorList>
            <person name="Varghese N."/>
            <person name="Submissions S."/>
        </authorList>
    </citation>
    <scope>NUCLEOTIDE SEQUENCE [LARGE SCALE GENOMIC DNA]</scope>
    <source>
        <strain evidence="3">CGMCC 1.1761</strain>
    </source>
</reference>
<dbReference type="Pfam" id="PF01261">
    <property type="entry name" value="AP_endonuc_2"/>
    <property type="match status" value="1"/>
</dbReference>
<proteinExistence type="predicted"/>
<dbReference type="RefSeq" id="WP_091439553.1">
    <property type="nucleotide sequence ID" value="NZ_FMTP01000003.1"/>
</dbReference>
<dbReference type="SUPFAM" id="SSF51658">
    <property type="entry name" value="Xylose isomerase-like"/>
    <property type="match status" value="1"/>
</dbReference>
<evidence type="ECO:0000313" key="2">
    <source>
        <dbReference type="EMBL" id="SCW70340.1"/>
    </source>
</evidence>
<dbReference type="PANTHER" id="PTHR12110">
    <property type="entry name" value="HYDROXYPYRUVATE ISOMERASE"/>
    <property type="match status" value="1"/>
</dbReference>